<dbReference type="Proteomes" id="UP000676565">
    <property type="component" value="Unassembled WGS sequence"/>
</dbReference>
<keyword evidence="2" id="KW-0732">Signal</keyword>
<comment type="caution">
    <text evidence="3">The sequence shown here is derived from an EMBL/GenBank/DDBJ whole genome shotgun (WGS) entry which is preliminary data.</text>
</comment>
<protein>
    <submittedName>
        <fullName evidence="3">Uncharacterized protein</fullName>
    </submittedName>
</protein>
<organism evidence="3 4">
    <name type="scientific">Gemmata palustris</name>
    <dbReference type="NCBI Taxonomy" id="2822762"/>
    <lineage>
        <taxon>Bacteria</taxon>
        <taxon>Pseudomonadati</taxon>
        <taxon>Planctomycetota</taxon>
        <taxon>Planctomycetia</taxon>
        <taxon>Gemmatales</taxon>
        <taxon>Gemmataceae</taxon>
        <taxon>Gemmata</taxon>
    </lineage>
</organism>
<accession>A0ABS5BKB3</accession>
<name>A0ABS5BKB3_9BACT</name>
<proteinExistence type="predicted"/>
<feature type="region of interest" description="Disordered" evidence="1">
    <location>
        <begin position="131"/>
        <end position="154"/>
    </location>
</feature>
<gene>
    <name evidence="3" type="ORF">J8F10_01220</name>
</gene>
<feature type="chain" id="PRO_5045913943" evidence="2">
    <location>
        <begin position="23"/>
        <end position="154"/>
    </location>
</feature>
<keyword evidence="4" id="KW-1185">Reference proteome</keyword>
<feature type="signal peptide" evidence="2">
    <location>
        <begin position="1"/>
        <end position="22"/>
    </location>
</feature>
<dbReference type="EMBL" id="JAGKQQ010000001">
    <property type="protein sequence ID" value="MBP3953922.1"/>
    <property type="molecule type" value="Genomic_DNA"/>
</dbReference>
<feature type="compositionally biased region" description="Pro residues" evidence="1">
    <location>
        <begin position="131"/>
        <end position="146"/>
    </location>
</feature>
<sequence length="154" mass="16054">MSVRRTFISLATLTLLAPVASAQPSRVGAPPPAPLFLPPPVVHPQGLGSMSSPITPRPLGYHVAPYGGLGYGPLGDRTGYPGTIYNTYRGSYLTVPTVPQLKLETPSNIPLKAGKLPPLDVLFPSVPPMAEPAVPRMPDPVPPGPVVPVGEKGK</sequence>
<dbReference type="RefSeq" id="WP_210651901.1">
    <property type="nucleotide sequence ID" value="NZ_JAGKQQ010000001.1"/>
</dbReference>
<reference evidence="3 4" key="1">
    <citation type="submission" date="2021-04" db="EMBL/GenBank/DDBJ databases">
        <authorList>
            <person name="Ivanova A."/>
        </authorList>
    </citation>
    <scope>NUCLEOTIDE SEQUENCE [LARGE SCALE GENOMIC DNA]</scope>
    <source>
        <strain evidence="3 4">G18</strain>
    </source>
</reference>
<evidence type="ECO:0000313" key="3">
    <source>
        <dbReference type="EMBL" id="MBP3953922.1"/>
    </source>
</evidence>
<evidence type="ECO:0000256" key="2">
    <source>
        <dbReference type="SAM" id="SignalP"/>
    </source>
</evidence>
<evidence type="ECO:0000256" key="1">
    <source>
        <dbReference type="SAM" id="MobiDB-lite"/>
    </source>
</evidence>
<evidence type="ECO:0000313" key="4">
    <source>
        <dbReference type="Proteomes" id="UP000676565"/>
    </source>
</evidence>